<reference evidence="1 2" key="1">
    <citation type="submission" date="2017-11" db="EMBL/GenBank/DDBJ databases">
        <title>Complete genome of a free-living desiccation-tolerant cyanobacterium and its photosynthetic adaptation to extreme terrestrial habitat.</title>
        <authorList>
            <person name="Shang J."/>
        </authorList>
    </citation>
    <scope>NUCLEOTIDE SEQUENCE [LARGE SCALE GENOMIC DNA]</scope>
    <source>
        <strain evidence="1 2">CCNUN1</strain>
    </source>
</reference>
<dbReference type="AlphaFoldDB" id="A0A2K8SQ49"/>
<evidence type="ECO:0000313" key="2">
    <source>
        <dbReference type="Proteomes" id="UP000232003"/>
    </source>
</evidence>
<dbReference type="EMBL" id="CP024785">
    <property type="protein sequence ID" value="AUB37470.1"/>
    <property type="molecule type" value="Genomic_DNA"/>
</dbReference>
<evidence type="ECO:0000313" key="1">
    <source>
        <dbReference type="EMBL" id="AUB37470.1"/>
    </source>
</evidence>
<accession>A0A2K8SQ49</accession>
<dbReference type="Proteomes" id="UP000232003">
    <property type="component" value="Chromosome"/>
</dbReference>
<name>A0A2K8SQ49_9NOSO</name>
<evidence type="ECO:0008006" key="3">
    <source>
        <dbReference type="Google" id="ProtNLM"/>
    </source>
</evidence>
<keyword evidence="2" id="KW-1185">Reference proteome</keyword>
<organism evidence="1 2">
    <name type="scientific">Nostoc flagelliforme CCNUN1</name>
    <dbReference type="NCBI Taxonomy" id="2038116"/>
    <lineage>
        <taxon>Bacteria</taxon>
        <taxon>Bacillati</taxon>
        <taxon>Cyanobacteriota</taxon>
        <taxon>Cyanophyceae</taxon>
        <taxon>Nostocales</taxon>
        <taxon>Nostocaceae</taxon>
        <taxon>Nostoc</taxon>
    </lineage>
</organism>
<dbReference type="KEGG" id="nfl:COO91_03415"/>
<proteinExistence type="predicted"/>
<gene>
    <name evidence="1" type="ORF">COO91_03415</name>
</gene>
<sequence>MLFNGKTIHSQRYLVAHRGLALVHAGNLNKRLLKQQTLPPETLLPTQSIIGSIKLVGCHWSDEPQDGCEAYAYHWYFENSCLWEQPVPFIAKSPLFDVPLKAVETYGFKI</sequence>
<protein>
    <recommendedName>
        <fullName evidence="3">ASCH domain-containing protein</fullName>
    </recommendedName>
</protein>